<keyword evidence="1" id="KW-0812">Transmembrane</keyword>
<organism evidence="2 3">
    <name type="scientific">Pseudo-nitzschia multistriata</name>
    <dbReference type="NCBI Taxonomy" id="183589"/>
    <lineage>
        <taxon>Eukaryota</taxon>
        <taxon>Sar</taxon>
        <taxon>Stramenopiles</taxon>
        <taxon>Ochrophyta</taxon>
        <taxon>Bacillariophyta</taxon>
        <taxon>Bacillariophyceae</taxon>
        <taxon>Bacillariophycidae</taxon>
        <taxon>Bacillariales</taxon>
        <taxon>Bacillariaceae</taxon>
        <taxon>Pseudo-nitzschia</taxon>
    </lineage>
</organism>
<evidence type="ECO:0000313" key="3">
    <source>
        <dbReference type="Proteomes" id="UP000291116"/>
    </source>
</evidence>
<protein>
    <submittedName>
        <fullName evidence="2">Uncharacterized protein</fullName>
    </submittedName>
</protein>
<dbReference type="Proteomes" id="UP000291116">
    <property type="component" value="Unassembled WGS sequence"/>
</dbReference>
<feature type="transmembrane region" description="Helical" evidence="1">
    <location>
        <begin position="20"/>
        <end position="40"/>
    </location>
</feature>
<evidence type="ECO:0000313" key="2">
    <source>
        <dbReference type="EMBL" id="VEU45031.1"/>
    </source>
</evidence>
<evidence type="ECO:0000256" key="1">
    <source>
        <dbReference type="SAM" id="Phobius"/>
    </source>
</evidence>
<dbReference type="AlphaFoldDB" id="A0A448ZSK8"/>
<accession>A0A448ZSK8</accession>
<dbReference type="OrthoDB" id="38978at2759"/>
<proteinExistence type="predicted"/>
<name>A0A448ZSK8_9STRA</name>
<keyword evidence="1" id="KW-0472">Membrane</keyword>
<keyword evidence="3" id="KW-1185">Reference proteome</keyword>
<feature type="transmembrane region" description="Helical" evidence="1">
    <location>
        <begin position="106"/>
        <end position="125"/>
    </location>
</feature>
<keyword evidence="1" id="KW-1133">Transmembrane helix</keyword>
<dbReference type="EMBL" id="CAACVS010000680">
    <property type="protein sequence ID" value="VEU45031.1"/>
    <property type="molecule type" value="Genomic_DNA"/>
</dbReference>
<sequence length="208" mass="23210">MGFIPHPSMPIGVVRPHDIIVLLLIGAAFELCTRLSLVKYKRKPDSIRQREYALKDLEIRVRKSRALGPHAFVETSKLERQMLSEEKNLSDLAGKRQKALEKSEKLVGRIGTALNFIVFVCWYGIPMMEFSGHRVLSPDTLLSREESAEMAASAFNSYMFPLSYLGMGVRISKWGLANPKASTGALLVVWSAQTTVGKIMDGLETLLD</sequence>
<gene>
    <name evidence="2" type="ORF">PSNMU_V1.4_AUG-EV-PASAV3_0121020</name>
</gene>
<reference evidence="2 3" key="1">
    <citation type="submission" date="2019-01" db="EMBL/GenBank/DDBJ databases">
        <authorList>
            <person name="Ferrante I. M."/>
        </authorList>
    </citation>
    <scope>NUCLEOTIDE SEQUENCE [LARGE SCALE GENOMIC DNA]</scope>
    <source>
        <strain evidence="2 3">B856</strain>
    </source>
</reference>